<sequence>MDAVRTYIATLNDIDEMHEFLLNDFLLGASLSVAINLTREQADQGFRAIIEHCVPSGVTSVQRNDEEDVSVVVLTNLT</sequence>
<evidence type="ECO:0000313" key="1">
    <source>
        <dbReference type="EMBL" id="GMS94254.1"/>
    </source>
</evidence>
<proteinExistence type="predicted"/>
<comment type="caution">
    <text evidence="1">The sequence shown here is derived from an EMBL/GenBank/DDBJ whole genome shotgun (WGS) entry which is preliminary data.</text>
</comment>
<dbReference type="Proteomes" id="UP001432027">
    <property type="component" value="Unassembled WGS sequence"/>
</dbReference>
<accession>A0AAV5TJR7</accession>
<reference evidence="1" key="1">
    <citation type="submission" date="2023-10" db="EMBL/GenBank/DDBJ databases">
        <title>Genome assembly of Pristionchus species.</title>
        <authorList>
            <person name="Yoshida K."/>
            <person name="Sommer R.J."/>
        </authorList>
    </citation>
    <scope>NUCLEOTIDE SEQUENCE</scope>
    <source>
        <strain evidence="1">RS0144</strain>
    </source>
</reference>
<keyword evidence="2" id="KW-1185">Reference proteome</keyword>
<evidence type="ECO:0000313" key="2">
    <source>
        <dbReference type="Proteomes" id="UP001432027"/>
    </source>
</evidence>
<dbReference type="Gene3D" id="3.40.630.30">
    <property type="match status" value="1"/>
</dbReference>
<name>A0AAV5TJR7_9BILA</name>
<organism evidence="1 2">
    <name type="scientific">Pristionchus entomophagus</name>
    <dbReference type="NCBI Taxonomy" id="358040"/>
    <lineage>
        <taxon>Eukaryota</taxon>
        <taxon>Metazoa</taxon>
        <taxon>Ecdysozoa</taxon>
        <taxon>Nematoda</taxon>
        <taxon>Chromadorea</taxon>
        <taxon>Rhabditida</taxon>
        <taxon>Rhabditina</taxon>
        <taxon>Diplogasteromorpha</taxon>
        <taxon>Diplogasteroidea</taxon>
        <taxon>Neodiplogasteridae</taxon>
        <taxon>Pristionchus</taxon>
    </lineage>
</organism>
<dbReference type="EMBL" id="BTSX01000004">
    <property type="protein sequence ID" value="GMS94254.1"/>
    <property type="molecule type" value="Genomic_DNA"/>
</dbReference>
<protein>
    <submittedName>
        <fullName evidence="1">Uncharacterized protein</fullName>
    </submittedName>
</protein>
<dbReference type="AlphaFoldDB" id="A0AAV5TJR7"/>
<gene>
    <name evidence="1" type="ORF">PENTCL1PPCAC_16429</name>
</gene>